<sequence>MRGVTNVLPPYEFDPEKAHLVESDEDADYDEQLPEICSATRAKLFNFSFCLWKYAQTTPSIRGCIYPSIQLGAPLERRCWLALPPSQQALNVGRSVTARSLLLTNFALSSGGSQACCLACCDSLGHDKSAHPGCWIFAFPPPVRVALAVITMFILYLIYVVLIGNVGSAVTKESVFNSTKANNIIGALCAEYTAGKVAGGLCHRLCTEPNYSIVDLYDGGAKTVIKLRSEGKDVILKMEKPAFADFDQLDFRISEDEFTDTVLDLVNDRLFLEWPRHFKKYLLRKLFPPYSGKLSNAERASIWALINQDEFLSLKLLASSRALPLVIDTCGHIYQSEYLIPFRMKGYYLNLKAKILLHLIGTLKLFDEFLNEPLQMCDVKFENLGLSGEYPKRFMVMDADMLYTKSKLDHMLTTKQCKVDSDCPIFDCDSRCNATTGYCTSRVNDNIDVFCTKLIKRIFGNYWSKNNRYLAACHEASPVNHTKRLDDLRLTWSWSLSEL</sequence>
<keyword evidence="1" id="KW-1133">Transmembrane helix</keyword>
<keyword evidence="1" id="KW-0472">Membrane</keyword>
<dbReference type="Pfam" id="PF12260">
    <property type="entry name" value="PIP49_C"/>
    <property type="match status" value="1"/>
</dbReference>
<protein>
    <submittedName>
        <fullName evidence="4">PIP49_C domain-containing protein</fullName>
    </submittedName>
</protein>
<feature type="transmembrane region" description="Helical" evidence="1">
    <location>
        <begin position="145"/>
        <end position="164"/>
    </location>
</feature>
<evidence type="ECO:0000313" key="4">
    <source>
        <dbReference type="WBParaSite" id="Pan_g3925.t2"/>
    </source>
</evidence>
<name>A0A7E4VX97_PANRE</name>
<dbReference type="Proteomes" id="UP000492821">
    <property type="component" value="Unassembled WGS sequence"/>
</dbReference>
<dbReference type="InterPro" id="IPR022049">
    <property type="entry name" value="FAM69_kinase_dom"/>
</dbReference>
<accession>A0A7E4VX97</accession>
<reference evidence="4" key="2">
    <citation type="submission" date="2020-10" db="UniProtKB">
        <authorList>
            <consortium name="WormBaseParasite"/>
        </authorList>
    </citation>
    <scope>IDENTIFICATION</scope>
</reference>
<proteinExistence type="predicted"/>
<dbReference type="PANTHER" id="PTHR21093">
    <property type="entry name" value="DIVERGENT PROTEIN KINASE DOMAIN 1C-RELATED"/>
    <property type="match status" value="1"/>
</dbReference>
<keyword evidence="1" id="KW-0812">Transmembrane</keyword>
<evidence type="ECO:0000256" key="1">
    <source>
        <dbReference type="SAM" id="Phobius"/>
    </source>
</evidence>
<organism evidence="3 4">
    <name type="scientific">Panagrellus redivivus</name>
    <name type="common">Microworm</name>
    <dbReference type="NCBI Taxonomy" id="6233"/>
    <lineage>
        <taxon>Eukaryota</taxon>
        <taxon>Metazoa</taxon>
        <taxon>Ecdysozoa</taxon>
        <taxon>Nematoda</taxon>
        <taxon>Chromadorea</taxon>
        <taxon>Rhabditida</taxon>
        <taxon>Tylenchina</taxon>
        <taxon>Panagrolaimomorpha</taxon>
        <taxon>Panagrolaimoidea</taxon>
        <taxon>Panagrolaimidae</taxon>
        <taxon>Panagrellus</taxon>
    </lineage>
</organism>
<dbReference type="AlphaFoldDB" id="A0A7E4VX97"/>
<keyword evidence="3" id="KW-1185">Reference proteome</keyword>
<dbReference type="PANTHER" id="PTHR21093:SF2">
    <property type="entry name" value="DIVERGENT PROTEIN KINASE DOMAIN 1C"/>
    <property type="match status" value="1"/>
</dbReference>
<evidence type="ECO:0000313" key="3">
    <source>
        <dbReference type="Proteomes" id="UP000492821"/>
    </source>
</evidence>
<reference evidence="3" key="1">
    <citation type="journal article" date="2013" name="Genetics">
        <title>The draft genome and transcriptome of Panagrellus redivivus are shaped by the harsh demands of a free-living lifestyle.</title>
        <authorList>
            <person name="Srinivasan J."/>
            <person name="Dillman A.R."/>
            <person name="Macchietto M.G."/>
            <person name="Heikkinen L."/>
            <person name="Lakso M."/>
            <person name="Fracchia K.M."/>
            <person name="Antoshechkin I."/>
            <person name="Mortazavi A."/>
            <person name="Wong G."/>
            <person name="Sternberg P.W."/>
        </authorList>
    </citation>
    <scope>NUCLEOTIDE SEQUENCE [LARGE SCALE GENOMIC DNA]</scope>
    <source>
        <strain evidence="3">MT8872</strain>
    </source>
</reference>
<dbReference type="WBParaSite" id="Pan_g3925.t2">
    <property type="protein sequence ID" value="Pan_g3925.t2"/>
    <property type="gene ID" value="Pan_g3925"/>
</dbReference>
<evidence type="ECO:0000259" key="2">
    <source>
        <dbReference type="Pfam" id="PF12260"/>
    </source>
</evidence>
<feature type="domain" description="FAM69 protein-kinase" evidence="2">
    <location>
        <begin position="302"/>
        <end position="460"/>
    </location>
</feature>